<feature type="domain" description="Thiamine pyrophosphate enzyme central" evidence="4">
    <location>
        <begin position="192"/>
        <end position="330"/>
    </location>
</feature>
<evidence type="ECO:0000256" key="2">
    <source>
        <dbReference type="ARBA" id="ARBA00023052"/>
    </source>
</evidence>
<comment type="similarity">
    <text evidence="1 3">Belongs to the TPP enzyme family.</text>
</comment>
<keyword evidence="7" id="KW-0808">Transferase</keyword>
<dbReference type="SUPFAM" id="SSF52518">
    <property type="entry name" value="Thiamin diphosphate-binding fold (THDP-binding)"/>
    <property type="match status" value="2"/>
</dbReference>
<gene>
    <name evidence="7" type="ORF">DLM86_27670</name>
</gene>
<proteinExistence type="inferred from homology"/>
<protein>
    <submittedName>
        <fullName evidence="7">Glycosyltransferase</fullName>
    </submittedName>
</protein>
<dbReference type="PANTHER" id="PTHR18968">
    <property type="entry name" value="THIAMINE PYROPHOSPHATE ENZYMES"/>
    <property type="match status" value="1"/>
</dbReference>
<feature type="domain" description="Thiamine pyrophosphate enzyme TPP-binding" evidence="5">
    <location>
        <begin position="412"/>
        <end position="551"/>
    </location>
</feature>
<dbReference type="InterPro" id="IPR012000">
    <property type="entry name" value="Thiamin_PyroP_enz_cen_dom"/>
</dbReference>
<keyword evidence="8" id="KW-1185">Reference proteome</keyword>
<dbReference type="AlphaFoldDB" id="A0A2V5JVU9"/>
<reference evidence="7 8" key="1">
    <citation type="submission" date="2018-05" db="EMBL/GenBank/DDBJ databases">
        <title>Paenibacillus flagellatus sp. nov., isolated from selenium mineral soil.</title>
        <authorList>
            <person name="Dai X."/>
        </authorList>
    </citation>
    <scope>NUCLEOTIDE SEQUENCE [LARGE SCALE GENOMIC DNA]</scope>
    <source>
        <strain evidence="7 8">DXL2</strain>
    </source>
</reference>
<evidence type="ECO:0000313" key="7">
    <source>
        <dbReference type="EMBL" id="PYI50849.1"/>
    </source>
</evidence>
<dbReference type="SUPFAM" id="SSF52467">
    <property type="entry name" value="DHS-like NAD/FAD-binding domain"/>
    <property type="match status" value="1"/>
</dbReference>
<comment type="caution">
    <text evidence="7">The sequence shown here is derived from an EMBL/GenBank/DDBJ whole genome shotgun (WGS) entry which is preliminary data.</text>
</comment>
<dbReference type="InterPro" id="IPR029035">
    <property type="entry name" value="DHS-like_NAD/FAD-binding_dom"/>
</dbReference>
<dbReference type="GO" id="GO:0003984">
    <property type="term" value="F:acetolactate synthase activity"/>
    <property type="evidence" value="ECO:0007669"/>
    <property type="project" value="TreeGrafter"/>
</dbReference>
<dbReference type="Pfam" id="PF02775">
    <property type="entry name" value="TPP_enzyme_C"/>
    <property type="match status" value="1"/>
</dbReference>
<dbReference type="EMBL" id="QJVJ01000016">
    <property type="protein sequence ID" value="PYI50849.1"/>
    <property type="molecule type" value="Genomic_DNA"/>
</dbReference>
<dbReference type="InterPro" id="IPR011766">
    <property type="entry name" value="TPP_enzyme_TPP-bd"/>
</dbReference>
<dbReference type="GO" id="GO:0050660">
    <property type="term" value="F:flavin adenine dinucleotide binding"/>
    <property type="evidence" value="ECO:0007669"/>
    <property type="project" value="TreeGrafter"/>
</dbReference>
<accession>A0A2V5JVU9</accession>
<dbReference type="Pfam" id="PF00205">
    <property type="entry name" value="TPP_enzyme_M"/>
    <property type="match status" value="1"/>
</dbReference>
<feature type="domain" description="Thiamine pyrophosphate enzyme N-terminal TPP-binding" evidence="6">
    <location>
        <begin position="6"/>
        <end position="107"/>
    </location>
</feature>
<dbReference type="InterPro" id="IPR029061">
    <property type="entry name" value="THDP-binding"/>
</dbReference>
<dbReference type="RefSeq" id="WP_110843310.1">
    <property type="nucleotide sequence ID" value="NZ_QJVJ01000016.1"/>
</dbReference>
<dbReference type="GO" id="GO:0000287">
    <property type="term" value="F:magnesium ion binding"/>
    <property type="evidence" value="ECO:0007669"/>
    <property type="project" value="InterPro"/>
</dbReference>
<evidence type="ECO:0000259" key="4">
    <source>
        <dbReference type="Pfam" id="PF00205"/>
    </source>
</evidence>
<dbReference type="Pfam" id="PF02776">
    <property type="entry name" value="TPP_enzyme_N"/>
    <property type="match status" value="1"/>
</dbReference>
<dbReference type="Gene3D" id="3.40.50.1220">
    <property type="entry name" value="TPP-binding domain"/>
    <property type="match status" value="1"/>
</dbReference>
<evidence type="ECO:0000259" key="5">
    <source>
        <dbReference type="Pfam" id="PF02775"/>
    </source>
</evidence>
<dbReference type="Gene3D" id="3.40.50.970">
    <property type="match status" value="2"/>
</dbReference>
<dbReference type="InterPro" id="IPR012001">
    <property type="entry name" value="Thiamin_PyroP_enz_TPP-bd_dom"/>
</dbReference>
<organism evidence="7 8">
    <name type="scientific">Paenibacillus flagellatus</name>
    <dbReference type="NCBI Taxonomy" id="2211139"/>
    <lineage>
        <taxon>Bacteria</taxon>
        <taxon>Bacillati</taxon>
        <taxon>Bacillota</taxon>
        <taxon>Bacilli</taxon>
        <taxon>Bacillales</taxon>
        <taxon>Paenibacillaceae</taxon>
        <taxon>Paenibacillus</taxon>
    </lineage>
</organism>
<evidence type="ECO:0000259" key="6">
    <source>
        <dbReference type="Pfam" id="PF02776"/>
    </source>
</evidence>
<dbReference type="InterPro" id="IPR045229">
    <property type="entry name" value="TPP_enz"/>
</dbReference>
<evidence type="ECO:0000313" key="8">
    <source>
        <dbReference type="Proteomes" id="UP000247476"/>
    </source>
</evidence>
<keyword evidence="2 3" id="KW-0786">Thiamine pyrophosphate</keyword>
<evidence type="ECO:0000256" key="1">
    <source>
        <dbReference type="ARBA" id="ARBA00007812"/>
    </source>
</evidence>
<dbReference type="Proteomes" id="UP000247476">
    <property type="component" value="Unassembled WGS sequence"/>
</dbReference>
<evidence type="ECO:0000256" key="3">
    <source>
        <dbReference type="RuleBase" id="RU362132"/>
    </source>
</evidence>
<dbReference type="CDD" id="cd02002">
    <property type="entry name" value="TPP_BFDC"/>
    <property type="match status" value="1"/>
</dbReference>
<dbReference type="OrthoDB" id="4494979at2"/>
<name>A0A2V5JVU9_9BACL</name>
<dbReference type="GO" id="GO:0030976">
    <property type="term" value="F:thiamine pyrophosphate binding"/>
    <property type="evidence" value="ECO:0007669"/>
    <property type="project" value="InterPro"/>
</dbReference>
<sequence>MSSALGRDLLFQLLQHYGVSHAFGNPGTSELPFIDGFPKYPGIEYVTALHEANAVGMAMGYARQTGKPGVVILHVAPGLANGTGNLYNAYRAGIPLVVIAGQHHTRMLIEEPILAGDHVGQVRSMTKWAHEVRHADELPIALHRAFKVALTPPHGPVFLSIPYDVSLAPTAIDRIAPPAKVASGFVAERAALEEIAQVLLAAKRPLLVAGDGVGDAGAHDEVVRLAELLGIGVIAEGMPTRQNADNRHPLFLGTLPLNAKQIRQSLGGADLLFYVGVGAQAPVALYDNGGSLVSPGTKMAYLSDDPWEIGKNVIGGIGAWGELKASLAALMEIVKKSSGPYRDTIAERRREVEAQAGARRKRLAAALLADRGTGQISAKLVAAELAKLLPPDGMFTIVNEAVSGASAFSDYVPLWDPKQYTAGKGGGLGHGAAQAVGAAIADPERIVVGVSGDGTFLYYPQILYSAVKCNARVLFVIVNNRAYHVLKTGMQAMGAPLGADSLDCLDLDGPADLVKIAEAFGVAAERVTKPDELADALRRGLYAAGPYLLDISVTT</sequence>
<dbReference type="CDD" id="cd07035">
    <property type="entry name" value="TPP_PYR_POX_like"/>
    <property type="match status" value="1"/>
</dbReference>